<feature type="domain" description="RabBD" evidence="1">
    <location>
        <begin position="27"/>
        <end position="87"/>
    </location>
</feature>
<dbReference type="RefSeq" id="WP_068584153.1">
    <property type="nucleotide sequence ID" value="NZ_FTNK01000011.1"/>
</dbReference>
<proteinExistence type="predicted"/>
<dbReference type="Proteomes" id="UP000186666">
    <property type="component" value="Unassembled WGS sequence"/>
</dbReference>
<keyword evidence="3" id="KW-1185">Reference proteome</keyword>
<reference evidence="2 3" key="1">
    <citation type="submission" date="2017-01" db="EMBL/GenBank/DDBJ databases">
        <authorList>
            <person name="Varghese N."/>
            <person name="Submissions S."/>
        </authorList>
    </citation>
    <scope>NUCLEOTIDE SEQUENCE [LARGE SCALE GENOMIC DNA]</scope>
    <source>
        <strain evidence="2 3">ATCC 23464</strain>
    </source>
</reference>
<comment type="caution">
    <text evidence="2">The sequence shown here is derived from an EMBL/GenBank/DDBJ whole genome shotgun (WGS) entry which is preliminary data.</text>
</comment>
<accession>A0ABY1K6V1</accession>
<organism evidence="2 3">
    <name type="scientific">Paenibacillus macquariensis</name>
    <dbReference type="NCBI Taxonomy" id="948756"/>
    <lineage>
        <taxon>Bacteria</taxon>
        <taxon>Bacillati</taxon>
        <taxon>Bacillota</taxon>
        <taxon>Bacilli</taxon>
        <taxon>Bacillales</taxon>
        <taxon>Paenibacillaceae</taxon>
        <taxon>Paenibacillus</taxon>
    </lineage>
</organism>
<gene>
    <name evidence="2" type="ORF">SAMN05421578_11176</name>
</gene>
<evidence type="ECO:0000259" key="1">
    <source>
        <dbReference type="PROSITE" id="PS50916"/>
    </source>
</evidence>
<dbReference type="EMBL" id="FTNK01000011">
    <property type="protein sequence ID" value="SIR33989.1"/>
    <property type="molecule type" value="Genomic_DNA"/>
</dbReference>
<name>A0ABY1K6V1_9BACL</name>
<sequence>MRTIDEQITELEEMTTTLIKRLKLVDYEELTAFTERREQLVHKMQMGQEDLTVEDKQRLRKLIEHDEVILSTMNSLKQKAGEWLLKQESVKEQKNAYGASYTVESMFIDHKK</sequence>
<dbReference type="PROSITE" id="PS50916">
    <property type="entry name" value="RABBD"/>
    <property type="match status" value="1"/>
</dbReference>
<protein>
    <recommendedName>
        <fullName evidence="1">RabBD domain-containing protein</fullName>
    </recommendedName>
</protein>
<evidence type="ECO:0000313" key="2">
    <source>
        <dbReference type="EMBL" id="SIR33989.1"/>
    </source>
</evidence>
<evidence type="ECO:0000313" key="3">
    <source>
        <dbReference type="Proteomes" id="UP000186666"/>
    </source>
</evidence>
<dbReference type="InterPro" id="IPR010911">
    <property type="entry name" value="Rab_BD"/>
</dbReference>